<feature type="transmembrane region" description="Helical" evidence="6">
    <location>
        <begin position="434"/>
        <end position="454"/>
    </location>
</feature>
<evidence type="ECO:0000256" key="2">
    <source>
        <dbReference type="ARBA" id="ARBA00022475"/>
    </source>
</evidence>
<dbReference type="RefSeq" id="WP_354547348.1">
    <property type="nucleotide sequence ID" value="NZ_JBEPSD010000001.1"/>
</dbReference>
<feature type="transmembrane region" description="Helical" evidence="6">
    <location>
        <begin position="402"/>
        <end position="422"/>
    </location>
</feature>
<feature type="transmembrane region" description="Helical" evidence="6">
    <location>
        <begin position="38"/>
        <end position="62"/>
    </location>
</feature>
<feature type="transmembrane region" description="Helical" evidence="6">
    <location>
        <begin position="229"/>
        <end position="251"/>
    </location>
</feature>
<reference evidence="7 8" key="1">
    <citation type="submission" date="2024-06" db="EMBL/GenBank/DDBJ databases">
        <title>Sorghum-associated microbial communities from plants grown in Nebraska, USA.</title>
        <authorList>
            <person name="Schachtman D."/>
        </authorList>
    </citation>
    <scope>NUCLEOTIDE SEQUENCE [LARGE SCALE GENOMIC DNA]</scope>
    <source>
        <strain evidence="7 8">1757</strain>
    </source>
</reference>
<protein>
    <submittedName>
        <fullName evidence="7">O-antigen/teichoic acid export membrane protein</fullName>
    </submittedName>
</protein>
<evidence type="ECO:0000313" key="8">
    <source>
        <dbReference type="Proteomes" id="UP001549251"/>
    </source>
</evidence>
<keyword evidence="4 6" id="KW-1133">Transmembrane helix</keyword>
<keyword evidence="8" id="KW-1185">Reference proteome</keyword>
<dbReference type="PANTHER" id="PTHR30250">
    <property type="entry name" value="PST FAMILY PREDICTED COLANIC ACID TRANSPORTER"/>
    <property type="match status" value="1"/>
</dbReference>
<feature type="transmembrane region" description="Helical" evidence="6">
    <location>
        <begin position="155"/>
        <end position="179"/>
    </location>
</feature>
<feature type="transmembrane region" description="Helical" evidence="6">
    <location>
        <begin position="185"/>
        <end position="208"/>
    </location>
</feature>
<evidence type="ECO:0000256" key="6">
    <source>
        <dbReference type="SAM" id="Phobius"/>
    </source>
</evidence>
<sequence>MPVLRTNILANYAGQIWMALMGVVFIPLYIKLLGMEAFGLVGLMLSIQALSMLFDLGMGGVLNRELARRVHNASAAHTLGDLVRTFEWLVWPIALMIVAVIWLASGPLANHWLHPEHLSRATTAHAIAIMGLAVALQWPSSFYANGLSGLERQPVLNLINAGFATLRGAGVLVVLYWVSPTISAFMWWYAAVGACQSLVSAAALWLLLPTDPQQRSAFRAAELRDAGRFAGGLVAIMALSIMLTQLDRIVISAMLPLAELGYFSLAMSVAAGMGRMIQPMFNALYPRYSRLASLDQQDSLTHLYHLSNQCLAVVVAAVAAVLMIFGRDVLYLWTGDATTAARLALPLSILVAGTAFNGLMNLPYALQLAHGWTRLTVGTNLVALVLGIPFCIWAVGHHGIVGAAWLWFAINLAFVAVGIPLMHRRLLRSEMARWYVRDILPPAIAAAVVALLASRLLPALPRSLEGVFQLAIVSGAVLLSAAVAAPLVRDLVRQQLAEWFGFRR</sequence>
<evidence type="ECO:0000313" key="7">
    <source>
        <dbReference type="EMBL" id="MET4568520.1"/>
    </source>
</evidence>
<organism evidence="7 8">
    <name type="scientific">Rhodanobacter soli</name>
    <dbReference type="NCBI Taxonomy" id="590609"/>
    <lineage>
        <taxon>Bacteria</taxon>
        <taxon>Pseudomonadati</taxon>
        <taxon>Pseudomonadota</taxon>
        <taxon>Gammaproteobacteria</taxon>
        <taxon>Lysobacterales</taxon>
        <taxon>Rhodanobacteraceae</taxon>
        <taxon>Rhodanobacter</taxon>
    </lineage>
</organism>
<evidence type="ECO:0000256" key="1">
    <source>
        <dbReference type="ARBA" id="ARBA00004651"/>
    </source>
</evidence>
<evidence type="ECO:0000256" key="3">
    <source>
        <dbReference type="ARBA" id="ARBA00022692"/>
    </source>
</evidence>
<evidence type="ECO:0000256" key="5">
    <source>
        <dbReference type="ARBA" id="ARBA00023136"/>
    </source>
</evidence>
<keyword evidence="3 6" id="KW-0812">Transmembrane</keyword>
<gene>
    <name evidence="7" type="ORF">ABIE04_000847</name>
</gene>
<keyword evidence="2" id="KW-1003">Cell membrane</keyword>
<name>A0ABV2PUU0_9GAMM</name>
<dbReference type="InterPro" id="IPR002797">
    <property type="entry name" value="Polysacc_synth"/>
</dbReference>
<comment type="caution">
    <text evidence="7">The sequence shown here is derived from an EMBL/GenBank/DDBJ whole genome shotgun (WGS) entry which is preliminary data.</text>
</comment>
<dbReference type="Proteomes" id="UP001549251">
    <property type="component" value="Unassembled WGS sequence"/>
</dbReference>
<comment type="subcellular location">
    <subcellularLocation>
        <location evidence="1">Cell membrane</location>
        <topology evidence="1">Multi-pass membrane protein</topology>
    </subcellularLocation>
</comment>
<feature type="transmembrane region" description="Helical" evidence="6">
    <location>
        <begin position="345"/>
        <end position="365"/>
    </location>
</feature>
<dbReference type="Pfam" id="PF01943">
    <property type="entry name" value="Polysacc_synt"/>
    <property type="match status" value="1"/>
</dbReference>
<feature type="transmembrane region" description="Helical" evidence="6">
    <location>
        <begin position="466"/>
        <end position="488"/>
    </location>
</feature>
<feature type="transmembrane region" description="Helical" evidence="6">
    <location>
        <begin position="12"/>
        <end position="32"/>
    </location>
</feature>
<feature type="transmembrane region" description="Helical" evidence="6">
    <location>
        <begin position="82"/>
        <end position="104"/>
    </location>
</feature>
<proteinExistence type="predicted"/>
<feature type="transmembrane region" description="Helical" evidence="6">
    <location>
        <begin position="377"/>
        <end position="396"/>
    </location>
</feature>
<dbReference type="InterPro" id="IPR050833">
    <property type="entry name" value="Poly_Biosynth_Transport"/>
</dbReference>
<evidence type="ECO:0000256" key="4">
    <source>
        <dbReference type="ARBA" id="ARBA00022989"/>
    </source>
</evidence>
<dbReference type="EMBL" id="JBEPSD010000001">
    <property type="protein sequence ID" value="MET4568520.1"/>
    <property type="molecule type" value="Genomic_DNA"/>
</dbReference>
<accession>A0ABV2PUU0</accession>
<feature type="transmembrane region" description="Helical" evidence="6">
    <location>
        <begin position="124"/>
        <end position="143"/>
    </location>
</feature>
<dbReference type="PANTHER" id="PTHR30250:SF26">
    <property type="entry name" value="PSMA PROTEIN"/>
    <property type="match status" value="1"/>
</dbReference>
<keyword evidence="5 6" id="KW-0472">Membrane</keyword>
<feature type="transmembrane region" description="Helical" evidence="6">
    <location>
        <begin position="306"/>
        <end position="325"/>
    </location>
</feature>